<accession>A0ABS6WIW2</accession>
<feature type="region of interest" description="Interaction with substrate tRNA" evidence="6">
    <location>
        <begin position="42"/>
        <end position="45"/>
    </location>
</feature>
<reference evidence="10" key="1">
    <citation type="submission" date="2021-07" db="EMBL/GenBank/DDBJ databases">
        <title>Pseudohoeflea marina sp. nov. a polyhydroxyalcanoate-producing bacterium.</title>
        <authorList>
            <person name="Zheng W."/>
            <person name="Yu S."/>
            <person name="Huang Y."/>
        </authorList>
    </citation>
    <scope>NUCLEOTIDE SEQUENCE</scope>
    <source>
        <strain evidence="10">DP4N28-3</strain>
    </source>
</reference>
<comment type="similarity">
    <text evidence="6 9">Belongs to the IPP transferase family.</text>
</comment>
<dbReference type="EMBL" id="JAHWQX010000001">
    <property type="protein sequence ID" value="MBW3095878.1"/>
    <property type="molecule type" value="Genomic_DNA"/>
</dbReference>
<feature type="site" description="Interaction with substrate tRNA" evidence="6">
    <location>
        <position position="130"/>
    </location>
</feature>
<comment type="subunit">
    <text evidence="6">Monomer.</text>
</comment>
<evidence type="ECO:0000256" key="3">
    <source>
        <dbReference type="ARBA" id="ARBA00022741"/>
    </source>
</evidence>
<evidence type="ECO:0000256" key="8">
    <source>
        <dbReference type="RuleBase" id="RU003784"/>
    </source>
</evidence>
<evidence type="ECO:0000256" key="7">
    <source>
        <dbReference type="RuleBase" id="RU003783"/>
    </source>
</evidence>
<comment type="caution">
    <text evidence="10">The sequence shown here is derived from an EMBL/GenBank/DDBJ whole genome shotgun (WGS) entry which is preliminary data.</text>
</comment>
<gene>
    <name evidence="6 10" type="primary">miaA</name>
    <name evidence="10" type="ORF">KY465_01145</name>
</gene>
<keyword evidence="3 6" id="KW-0547">Nucleotide-binding</keyword>
<keyword evidence="11" id="KW-1185">Reference proteome</keyword>
<evidence type="ECO:0000256" key="9">
    <source>
        <dbReference type="RuleBase" id="RU003785"/>
    </source>
</evidence>
<evidence type="ECO:0000256" key="6">
    <source>
        <dbReference type="HAMAP-Rule" id="MF_00185"/>
    </source>
</evidence>
<evidence type="ECO:0000256" key="2">
    <source>
        <dbReference type="ARBA" id="ARBA00022679"/>
    </source>
</evidence>
<dbReference type="Pfam" id="PF01715">
    <property type="entry name" value="IPPT"/>
    <property type="match status" value="1"/>
</dbReference>
<comment type="function">
    <text evidence="6 8">Catalyzes the transfer of a dimethylallyl group onto the adenine at position 37 in tRNAs that read codons beginning with uridine, leading to the formation of N6-(dimethylallyl)adenosine (i(6)A).</text>
</comment>
<comment type="catalytic activity">
    <reaction evidence="6 7">
        <text>adenosine(37) in tRNA + dimethylallyl diphosphate = N(6)-dimethylallyladenosine(37) in tRNA + diphosphate</text>
        <dbReference type="Rhea" id="RHEA:26482"/>
        <dbReference type="Rhea" id="RHEA-COMP:10162"/>
        <dbReference type="Rhea" id="RHEA-COMP:10375"/>
        <dbReference type="ChEBI" id="CHEBI:33019"/>
        <dbReference type="ChEBI" id="CHEBI:57623"/>
        <dbReference type="ChEBI" id="CHEBI:74411"/>
        <dbReference type="ChEBI" id="CHEBI:74415"/>
        <dbReference type="EC" id="2.5.1.75"/>
    </reaction>
</comment>
<dbReference type="RefSeq" id="WP_219157599.1">
    <property type="nucleotide sequence ID" value="NZ_JAHWQX010000001.1"/>
</dbReference>
<dbReference type="InterPro" id="IPR018022">
    <property type="entry name" value="IPT"/>
</dbReference>
<sequence length="300" mass="32932">MSEELSIEGKEAILIAGPTASGKSGLAIRLAQKHDGEIVNADSMQVYEGLRILTARPSEAEMALVPHHLYGHVDPQTDYSTGHWLEDAAAAIASIRARGRLPVIVGGTGLYFRALSGGLSQIPPVPADIRSHWRNELARTGPETLHAELARRDPEMARRLAPGDRQRVLRAVEVHAATGQSIASFQTPTGRVVVSEDKAARLLVLPPRELLYQRINQRLELMIAEGALIEVEALVKRRIAPEKPLMKAIGVPELAAYLAGAVSLEEAQSRAAMHSRRYAKRQMTWLRNQLDPGWRRLSGQ</sequence>
<evidence type="ECO:0000256" key="5">
    <source>
        <dbReference type="ARBA" id="ARBA00022842"/>
    </source>
</evidence>
<evidence type="ECO:0000313" key="10">
    <source>
        <dbReference type="EMBL" id="MBW3095878.1"/>
    </source>
</evidence>
<feature type="binding site" evidence="6">
    <location>
        <begin position="17"/>
        <end position="24"/>
    </location>
    <ligand>
        <name>ATP</name>
        <dbReference type="ChEBI" id="CHEBI:30616"/>
    </ligand>
</feature>
<feature type="site" description="Interaction with substrate tRNA" evidence="6">
    <location>
        <position position="108"/>
    </location>
</feature>
<feature type="region of interest" description="Interaction with substrate tRNA" evidence="6">
    <location>
        <begin position="166"/>
        <end position="170"/>
    </location>
</feature>
<comment type="cofactor">
    <cofactor evidence="1 6">
        <name>Mg(2+)</name>
        <dbReference type="ChEBI" id="CHEBI:18420"/>
    </cofactor>
</comment>
<name>A0ABS6WIW2_9HYPH</name>
<dbReference type="PANTHER" id="PTHR11088:SF60">
    <property type="entry name" value="TRNA DIMETHYLALLYLTRANSFERASE"/>
    <property type="match status" value="1"/>
</dbReference>
<dbReference type="Proteomes" id="UP001430804">
    <property type="component" value="Unassembled WGS sequence"/>
</dbReference>
<protein>
    <recommendedName>
        <fullName evidence="6">tRNA dimethylallyltransferase</fullName>
        <ecNumber evidence="6">2.5.1.75</ecNumber>
    </recommendedName>
    <alternativeName>
        <fullName evidence="6">Dimethylallyl diphosphate:tRNA dimethylallyltransferase</fullName>
        <shortName evidence="6">DMAPP:tRNA dimethylallyltransferase</shortName>
        <shortName evidence="6">DMATase</shortName>
    </alternativeName>
    <alternativeName>
        <fullName evidence="6">Isopentenyl-diphosphate:tRNA isopentenyltransferase</fullName>
        <shortName evidence="6">IPP transferase</shortName>
        <shortName evidence="6">IPPT</shortName>
        <shortName evidence="6">IPTase</shortName>
    </alternativeName>
</protein>
<keyword evidence="2 6" id="KW-0808">Transferase</keyword>
<dbReference type="InterPro" id="IPR039657">
    <property type="entry name" value="Dimethylallyltransferase"/>
</dbReference>
<dbReference type="NCBIfam" id="TIGR00174">
    <property type="entry name" value="miaA"/>
    <property type="match status" value="1"/>
</dbReference>
<dbReference type="GO" id="GO:0052381">
    <property type="term" value="F:tRNA dimethylallyltransferase activity"/>
    <property type="evidence" value="ECO:0007669"/>
    <property type="project" value="UniProtKB-EC"/>
</dbReference>
<dbReference type="HAMAP" id="MF_00185">
    <property type="entry name" value="IPP_trans"/>
    <property type="match status" value="1"/>
</dbReference>
<evidence type="ECO:0000313" key="11">
    <source>
        <dbReference type="Proteomes" id="UP001430804"/>
    </source>
</evidence>
<keyword evidence="5 6" id="KW-0460">Magnesium</keyword>
<evidence type="ECO:0000256" key="4">
    <source>
        <dbReference type="ARBA" id="ARBA00022840"/>
    </source>
</evidence>
<organism evidence="10 11">
    <name type="scientific">Pseudohoeflea coraliihabitans</name>
    <dbReference type="NCBI Taxonomy" id="2860393"/>
    <lineage>
        <taxon>Bacteria</taxon>
        <taxon>Pseudomonadati</taxon>
        <taxon>Pseudomonadota</taxon>
        <taxon>Alphaproteobacteria</taxon>
        <taxon>Hyphomicrobiales</taxon>
        <taxon>Rhizobiaceae</taxon>
        <taxon>Pseudohoeflea</taxon>
    </lineage>
</organism>
<proteinExistence type="inferred from homology"/>
<comment type="caution">
    <text evidence="6">Lacks conserved residue(s) required for the propagation of feature annotation.</text>
</comment>
<keyword evidence="4 6" id="KW-0067">ATP-binding</keyword>
<evidence type="ECO:0000256" key="1">
    <source>
        <dbReference type="ARBA" id="ARBA00001946"/>
    </source>
</evidence>
<dbReference type="EC" id="2.5.1.75" evidence="6"/>
<keyword evidence="6 7" id="KW-0819">tRNA processing</keyword>
<dbReference type="PANTHER" id="PTHR11088">
    <property type="entry name" value="TRNA DIMETHYLALLYLTRANSFERASE"/>
    <property type="match status" value="1"/>
</dbReference>
<feature type="binding site" evidence="6">
    <location>
        <begin position="19"/>
        <end position="24"/>
    </location>
    <ligand>
        <name>substrate</name>
    </ligand>
</feature>